<dbReference type="AlphaFoldDB" id="A0A0U5GRG8"/>
<reference evidence="3" key="1">
    <citation type="journal article" date="2016" name="Genome Announc.">
        <title>Draft genome sequences of fungus Aspergillus calidoustus.</title>
        <authorList>
            <person name="Horn F."/>
            <person name="Linde J."/>
            <person name="Mattern D.J."/>
            <person name="Walther G."/>
            <person name="Guthke R."/>
            <person name="Scherlach K."/>
            <person name="Martin K."/>
            <person name="Brakhage A.A."/>
            <person name="Petzke L."/>
            <person name="Valiante V."/>
        </authorList>
    </citation>
    <scope>NUCLEOTIDE SEQUENCE [LARGE SCALE GENOMIC DNA]</scope>
    <source>
        <strain evidence="3">SF006504</strain>
    </source>
</reference>
<feature type="region of interest" description="Disordered" evidence="1">
    <location>
        <begin position="1"/>
        <end position="27"/>
    </location>
</feature>
<name>A0A0U5GRG8_ASPCI</name>
<keyword evidence="3" id="KW-1185">Reference proteome</keyword>
<accession>A0A0U5GRG8</accession>
<gene>
    <name evidence="2" type="ORF">ASPCAL08407</name>
</gene>
<sequence length="62" mass="7369">MGRKSQKYQVDDGGVNTTQCDWNRSERIGETTPELDLIGEWRRAFQLRTPKRHELKHSQLDR</sequence>
<proteinExistence type="predicted"/>
<evidence type="ECO:0000313" key="2">
    <source>
        <dbReference type="EMBL" id="CEN61759.1"/>
    </source>
</evidence>
<organism evidence="2 3">
    <name type="scientific">Aspergillus calidoustus</name>
    <dbReference type="NCBI Taxonomy" id="454130"/>
    <lineage>
        <taxon>Eukaryota</taxon>
        <taxon>Fungi</taxon>
        <taxon>Dikarya</taxon>
        <taxon>Ascomycota</taxon>
        <taxon>Pezizomycotina</taxon>
        <taxon>Eurotiomycetes</taxon>
        <taxon>Eurotiomycetidae</taxon>
        <taxon>Eurotiales</taxon>
        <taxon>Aspergillaceae</taxon>
        <taxon>Aspergillus</taxon>
        <taxon>Aspergillus subgen. Nidulantes</taxon>
    </lineage>
</organism>
<evidence type="ECO:0000313" key="3">
    <source>
        <dbReference type="Proteomes" id="UP000054771"/>
    </source>
</evidence>
<protein>
    <submittedName>
        <fullName evidence="2">Uncharacterized protein</fullName>
    </submittedName>
</protein>
<dbReference type="Proteomes" id="UP000054771">
    <property type="component" value="Unassembled WGS sequence"/>
</dbReference>
<dbReference type="EMBL" id="CDMC01000006">
    <property type="protein sequence ID" value="CEN61759.1"/>
    <property type="molecule type" value="Genomic_DNA"/>
</dbReference>
<evidence type="ECO:0000256" key="1">
    <source>
        <dbReference type="SAM" id="MobiDB-lite"/>
    </source>
</evidence>